<protein>
    <submittedName>
        <fullName evidence="1">Uncharacterized protein</fullName>
    </submittedName>
</protein>
<keyword evidence="2" id="KW-1185">Reference proteome</keyword>
<name>A0ABQ6CGH2_9HYPH</name>
<comment type="caution">
    <text evidence="1">The sequence shown here is derived from an EMBL/GenBank/DDBJ whole genome shotgun (WGS) entry which is preliminary data.</text>
</comment>
<accession>A0ABQ6CGH2</accession>
<dbReference type="Proteomes" id="UP001156882">
    <property type="component" value="Unassembled WGS sequence"/>
</dbReference>
<gene>
    <name evidence="1" type="ORF">GCM10007874_22670</name>
</gene>
<evidence type="ECO:0000313" key="1">
    <source>
        <dbReference type="EMBL" id="GLS19250.1"/>
    </source>
</evidence>
<reference evidence="2" key="1">
    <citation type="journal article" date="2019" name="Int. J. Syst. Evol. Microbiol.">
        <title>The Global Catalogue of Microorganisms (GCM) 10K type strain sequencing project: providing services to taxonomists for standard genome sequencing and annotation.</title>
        <authorList>
            <consortium name="The Broad Institute Genomics Platform"/>
            <consortium name="The Broad Institute Genome Sequencing Center for Infectious Disease"/>
            <person name="Wu L."/>
            <person name="Ma J."/>
        </authorList>
    </citation>
    <scope>NUCLEOTIDE SEQUENCE [LARGE SCALE GENOMIC DNA]</scope>
    <source>
        <strain evidence="2">NBRC 101365</strain>
    </source>
</reference>
<proteinExistence type="predicted"/>
<dbReference type="EMBL" id="BSPC01000022">
    <property type="protein sequence ID" value="GLS19250.1"/>
    <property type="molecule type" value="Genomic_DNA"/>
</dbReference>
<dbReference type="RefSeq" id="WP_284312127.1">
    <property type="nucleotide sequence ID" value="NZ_BSPC01000022.1"/>
</dbReference>
<organism evidence="1 2">
    <name type="scientific">Labrys miyagiensis</name>
    <dbReference type="NCBI Taxonomy" id="346912"/>
    <lineage>
        <taxon>Bacteria</taxon>
        <taxon>Pseudomonadati</taxon>
        <taxon>Pseudomonadota</taxon>
        <taxon>Alphaproteobacteria</taxon>
        <taxon>Hyphomicrobiales</taxon>
        <taxon>Xanthobacteraceae</taxon>
        <taxon>Labrys</taxon>
    </lineage>
</organism>
<evidence type="ECO:0000313" key="2">
    <source>
        <dbReference type="Proteomes" id="UP001156882"/>
    </source>
</evidence>
<sequence length="116" mass="12490">MLSFSTMFLRAVSSALEANHASAVTISHRMPILASLTFWPHPDSLKEANRMVMEKFEAMAEGTLAASRQMVDLSLRAAMGKADADDIATGMMAVAVAAAKPAQRRVRANARRLSKG</sequence>